<organism evidence="1 2">
    <name type="scientific">Brevibacillus ruminantium</name>
    <dbReference type="NCBI Taxonomy" id="2950604"/>
    <lineage>
        <taxon>Bacteria</taxon>
        <taxon>Bacillati</taxon>
        <taxon>Bacillota</taxon>
        <taxon>Bacilli</taxon>
        <taxon>Bacillales</taxon>
        <taxon>Paenibacillaceae</taxon>
        <taxon>Brevibacillus</taxon>
    </lineage>
</organism>
<gene>
    <name evidence="1" type="ORF">NDK47_14255</name>
</gene>
<keyword evidence="2" id="KW-1185">Reference proteome</keyword>
<dbReference type="Gene3D" id="3.40.50.720">
    <property type="entry name" value="NAD(P)-binding Rossmann-like Domain"/>
    <property type="match status" value="1"/>
</dbReference>
<name>A0ABY4W8G4_9BACL</name>
<protein>
    <submittedName>
        <fullName evidence="1">Uncharacterized protein</fullName>
    </submittedName>
</protein>
<dbReference type="EMBL" id="CP098755">
    <property type="protein sequence ID" value="USG63348.1"/>
    <property type="molecule type" value="Genomic_DNA"/>
</dbReference>
<dbReference type="SUPFAM" id="SSF51735">
    <property type="entry name" value="NAD(P)-binding Rossmann-fold domains"/>
    <property type="match status" value="1"/>
</dbReference>
<dbReference type="RefSeq" id="WP_251870430.1">
    <property type="nucleotide sequence ID" value="NZ_CP098755.1"/>
</dbReference>
<proteinExistence type="predicted"/>
<reference evidence="1" key="1">
    <citation type="submission" date="2022-06" db="EMBL/GenBank/DDBJ databases">
        <title>Genome sequencing of Brevibacillus sp. BB3-R1.</title>
        <authorList>
            <person name="Heo J."/>
            <person name="Lee D."/>
            <person name="Won M."/>
            <person name="Han B.-H."/>
            <person name="Hong S.-B."/>
            <person name="Kwon S.-W."/>
        </authorList>
    </citation>
    <scope>NUCLEOTIDE SEQUENCE</scope>
    <source>
        <strain evidence="1">BB3-R1</strain>
    </source>
</reference>
<evidence type="ECO:0000313" key="2">
    <source>
        <dbReference type="Proteomes" id="UP001056500"/>
    </source>
</evidence>
<dbReference type="InterPro" id="IPR036291">
    <property type="entry name" value="NAD(P)-bd_dom_sf"/>
</dbReference>
<sequence length="53" mass="5734">MNGALEAGVAFINCISVFIASDPEWVANLNGRDFPSSAMISNLSWVQRSSIVF</sequence>
<accession>A0ABY4W8G4</accession>
<dbReference type="Proteomes" id="UP001056500">
    <property type="component" value="Chromosome"/>
</dbReference>
<evidence type="ECO:0000313" key="1">
    <source>
        <dbReference type="EMBL" id="USG63348.1"/>
    </source>
</evidence>